<dbReference type="GO" id="GO:0060236">
    <property type="term" value="P:regulation of mitotic spindle organization"/>
    <property type="evidence" value="ECO:0007669"/>
    <property type="project" value="InterPro"/>
</dbReference>
<feature type="region of interest" description="Disordered" evidence="6">
    <location>
        <begin position="117"/>
        <end position="247"/>
    </location>
</feature>
<evidence type="ECO:0000256" key="4">
    <source>
        <dbReference type="ARBA" id="ARBA00022701"/>
    </source>
</evidence>
<sequence>MSRGDLEPASAARGRGGAMASGTKPCGADRDVVVPLPPLVPVAGRGGGGRQLQQQRSALYDSFELNAMVVRLNRLLASGDGASSGGGGSAARARRAGSWLAAGPKALLRMVKTGTPSKYASRGRFSHASENANPNIPGSPAAASKPSAHPVAAAGDGTPSKNSSRARFSHASENANPNILGSPPPPPSKSAKSPATASKSASARKKISTPAPAPPPPPRERRFLVAKKGARRRWNGASGGGGGGEFDFEKCREAAREALRASHEEFFRKERAASAAAEEQLQKEEEEEKSAGEEAKNAALEEEDVAELEGSSKVRALRIRVMAKAMSSVPDSGAGRVKHLVQAFESMLSISGATSDADRAGEGSWALPGLQTWKEDGEGNVGMPPVSVSSSAEFLNAGPNSLCSSLDGKSDRLSWDNRTSAGGRRSRRNSSESLRSSWNKKLKVTSQHPFKLRTEQRGRAKEQQFIQKVQEMLMEEEQQRIHIAQGLPWTTDEPECLIKPPVKEATEPVDLVLHSDVRAVERAEFDQYVSERHKFAEQLRLEREWQQKLEEEEMIRQLRKELVPKAQPMPYFDRPFIPKRSTKPATVPKEPKFHPRQEKLSCLCRQQSMDTGRLNSSCLHEQPTVLTEKSRALSRMF</sequence>
<dbReference type="GO" id="GO:0005819">
    <property type="term" value="C:spindle"/>
    <property type="evidence" value="ECO:0007669"/>
    <property type="project" value="InterPro"/>
</dbReference>
<dbReference type="AlphaFoldDB" id="A0A6G1DEJ4"/>
<dbReference type="Pfam" id="PF06886">
    <property type="entry name" value="TPX2"/>
    <property type="match status" value="1"/>
</dbReference>
<keyword evidence="9" id="KW-1185">Reference proteome</keyword>
<comment type="caution">
    <text evidence="8">The sequence shown here is derived from an EMBL/GenBank/DDBJ whole genome shotgun (WGS) entry which is preliminary data.</text>
</comment>
<feature type="compositionally biased region" description="Polar residues" evidence="6">
    <location>
        <begin position="159"/>
        <end position="179"/>
    </location>
</feature>
<reference evidence="8 9" key="1">
    <citation type="submission" date="2019-11" db="EMBL/GenBank/DDBJ databases">
        <title>Whole genome sequence of Oryza granulata.</title>
        <authorList>
            <person name="Li W."/>
        </authorList>
    </citation>
    <scope>NUCLEOTIDE SEQUENCE [LARGE SCALE GENOMIC DNA]</scope>
    <source>
        <strain evidence="9">cv. Menghai</strain>
        <tissue evidence="8">Leaf</tissue>
    </source>
</reference>
<feature type="region of interest" description="Disordered" evidence="6">
    <location>
        <begin position="406"/>
        <end position="439"/>
    </location>
</feature>
<keyword evidence="5" id="KW-0206">Cytoskeleton</keyword>
<dbReference type="PANTHER" id="PTHR14326">
    <property type="entry name" value="TARGETING PROTEIN FOR XKLP2"/>
    <property type="match status" value="1"/>
</dbReference>
<dbReference type="OrthoDB" id="1937095at2759"/>
<evidence type="ECO:0000256" key="6">
    <source>
        <dbReference type="SAM" id="MobiDB-lite"/>
    </source>
</evidence>
<evidence type="ECO:0000256" key="2">
    <source>
        <dbReference type="ARBA" id="ARBA00005885"/>
    </source>
</evidence>
<evidence type="ECO:0000256" key="3">
    <source>
        <dbReference type="ARBA" id="ARBA00022490"/>
    </source>
</evidence>
<evidence type="ECO:0000313" key="9">
    <source>
        <dbReference type="Proteomes" id="UP000479710"/>
    </source>
</evidence>
<accession>A0A6G1DEJ4</accession>
<proteinExistence type="inferred from homology"/>
<dbReference type="GO" id="GO:0005880">
    <property type="term" value="C:nuclear microtubule"/>
    <property type="evidence" value="ECO:0007669"/>
    <property type="project" value="TreeGrafter"/>
</dbReference>
<keyword evidence="3" id="KW-0963">Cytoplasm</keyword>
<feature type="region of interest" description="Disordered" evidence="6">
    <location>
        <begin position="269"/>
        <end position="304"/>
    </location>
</feature>
<name>A0A6G1DEJ4_9ORYZ</name>
<comment type="subcellular location">
    <subcellularLocation>
        <location evidence="1">Cytoplasm</location>
        <location evidence="1">Cytoskeleton</location>
    </subcellularLocation>
</comment>
<comment type="similarity">
    <text evidence="2">Belongs to the TPX2 family.</text>
</comment>
<gene>
    <name evidence="8" type="ORF">E2562_004828</name>
</gene>
<dbReference type="GO" id="GO:0030295">
    <property type="term" value="F:protein kinase activator activity"/>
    <property type="evidence" value="ECO:0007669"/>
    <property type="project" value="TreeGrafter"/>
</dbReference>
<dbReference type="InterPro" id="IPR009675">
    <property type="entry name" value="TPX2_fam"/>
</dbReference>
<dbReference type="Proteomes" id="UP000479710">
    <property type="component" value="Unassembled WGS sequence"/>
</dbReference>
<feature type="compositionally biased region" description="Low complexity" evidence="6">
    <location>
        <begin position="139"/>
        <end position="154"/>
    </location>
</feature>
<evidence type="ECO:0000256" key="1">
    <source>
        <dbReference type="ARBA" id="ARBA00004245"/>
    </source>
</evidence>
<dbReference type="EMBL" id="SPHZ02000006">
    <property type="protein sequence ID" value="KAF0910870.1"/>
    <property type="molecule type" value="Genomic_DNA"/>
</dbReference>
<dbReference type="GO" id="GO:0090307">
    <property type="term" value="P:mitotic spindle assembly"/>
    <property type="evidence" value="ECO:0007669"/>
    <property type="project" value="TreeGrafter"/>
</dbReference>
<evidence type="ECO:0000259" key="7">
    <source>
        <dbReference type="Pfam" id="PF06886"/>
    </source>
</evidence>
<feature type="region of interest" description="Disordered" evidence="6">
    <location>
        <begin position="573"/>
        <end position="592"/>
    </location>
</feature>
<organism evidence="8 9">
    <name type="scientific">Oryza meyeriana var. granulata</name>
    <dbReference type="NCBI Taxonomy" id="110450"/>
    <lineage>
        <taxon>Eukaryota</taxon>
        <taxon>Viridiplantae</taxon>
        <taxon>Streptophyta</taxon>
        <taxon>Embryophyta</taxon>
        <taxon>Tracheophyta</taxon>
        <taxon>Spermatophyta</taxon>
        <taxon>Magnoliopsida</taxon>
        <taxon>Liliopsida</taxon>
        <taxon>Poales</taxon>
        <taxon>Poaceae</taxon>
        <taxon>BOP clade</taxon>
        <taxon>Oryzoideae</taxon>
        <taxon>Oryzeae</taxon>
        <taxon>Oryzinae</taxon>
        <taxon>Oryza</taxon>
        <taxon>Oryza meyeriana</taxon>
    </lineage>
</organism>
<evidence type="ECO:0000256" key="5">
    <source>
        <dbReference type="ARBA" id="ARBA00023212"/>
    </source>
</evidence>
<dbReference type="GO" id="GO:0008017">
    <property type="term" value="F:microtubule binding"/>
    <property type="evidence" value="ECO:0007669"/>
    <property type="project" value="TreeGrafter"/>
</dbReference>
<dbReference type="InterPro" id="IPR027329">
    <property type="entry name" value="TPX2_C"/>
</dbReference>
<evidence type="ECO:0000313" key="8">
    <source>
        <dbReference type="EMBL" id="KAF0910870.1"/>
    </source>
</evidence>
<feature type="domain" description="TPX2 C-terminal" evidence="7">
    <location>
        <begin position="512"/>
        <end position="586"/>
    </location>
</feature>
<keyword evidence="4" id="KW-0493">Microtubule</keyword>
<feature type="compositionally biased region" description="Low complexity" evidence="6">
    <location>
        <begin position="189"/>
        <end position="201"/>
    </location>
</feature>
<feature type="region of interest" description="Disordered" evidence="6">
    <location>
        <begin position="1"/>
        <end position="32"/>
    </location>
</feature>
<protein>
    <recommendedName>
        <fullName evidence="7">TPX2 C-terminal domain-containing protein</fullName>
    </recommendedName>
</protein>
<dbReference type="PANTHER" id="PTHR14326:SF58">
    <property type="entry name" value="TPX2 (TARGETING PROTEIN FOR XKLP2) PROTEIN FAMILY"/>
    <property type="match status" value="1"/>
</dbReference>
<feature type="compositionally biased region" description="Basic residues" evidence="6">
    <location>
        <begin position="224"/>
        <end position="234"/>
    </location>
</feature>